<evidence type="ECO:0000313" key="1">
    <source>
        <dbReference type="EMBL" id="GMN30727.1"/>
    </source>
</evidence>
<keyword evidence="2" id="KW-1185">Reference proteome</keyword>
<gene>
    <name evidence="1" type="ORF">TIFTF001_002938</name>
</gene>
<evidence type="ECO:0000313" key="2">
    <source>
        <dbReference type="Proteomes" id="UP001187192"/>
    </source>
</evidence>
<accession>A0AA87Z968</accession>
<protein>
    <submittedName>
        <fullName evidence="1">Uncharacterized protein</fullName>
    </submittedName>
</protein>
<proteinExistence type="predicted"/>
<dbReference type="EMBL" id="BTGU01000003">
    <property type="protein sequence ID" value="GMN30727.1"/>
    <property type="molecule type" value="Genomic_DNA"/>
</dbReference>
<name>A0AA87Z968_FICCA</name>
<reference evidence="1" key="1">
    <citation type="submission" date="2023-07" db="EMBL/GenBank/DDBJ databases">
        <title>draft genome sequence of fig (Ficus carica).</title>
        <authorList>
            <person name="Takahashi T."/>
            <person name="Nishimura K."/>
        </authorList>
    </citation>
    <scope>NUCLEOTIDE SEQUENCE</scope>
</reference>
<dbReference type="Proteomes" id="UP001187192">
    <property type="component" value="Unassembled WGS sequence"/>
</dbReference>
<comment type="caution">
    <text evidence="1">The sequence shown here is derived from an EMBL/GenBank/DDBJ whole genome shotgun (WGS) entry which is preliminary data.</text>
</comment>
<dbReference type="AlphaFoldDB" id="A0AA87Z968"/>
<sequence>MDCMIRKLKGMDLNSKPFCGVRSLIPHFLSIHEVVRADASRDFVPGCTHGKWAAKCTSSANCDPITHQHGKQPA</sequence>
<organism evidence="1 2">
    <name type="scientific">Ficus carica</name>
    <name type="common">Common fig</name>
    <dbReference type="NCBI Taxonomy" id="3494"/>
    <lineage>
        <taxon>Eukaryota</taxon>
        <taxon>Viridiplantae</taxon>
        <taxon>Streptophyta</taxon>
        <taxon>Embryophyta</taxon>
        <taxon>Tracheophyta</taxon>
        <taxon>Spermatophyta</taxon>
        <taxon>Magnoliopsida</taxon>
        <taxon>eudicotyledons</taxon>
        <taxon>Gunneridae</taxon>
        <taxon>Pentapetalae</taxon>
        <taxon>rosids</taxon>
        <taxon>fabids</taxon>
        <taxon>Rosales</taxon>
        <taxon>Moraceae</taxon>
        <taxon>Ficeae</taxon>
        <taxon>Ficus</taxon>
    </lineage>
</organism>